<keyword evidence="17" id="KW-0175">Coiled coil</keyword>
<dbReference type="NCBIfam" id="NF000594">
    <property type="entry name" value="PRK00015.1-1"/>
    <property type="match status" value="1"/>
</dbReference>
<feature type="domain" description="RNase H type-2" evidence="18">
    <location>
        <begin position="71"/>
        <end position="257"/>
    </location>
</feature>
<evidence type="ECO:0000256" key="8">
    <source>
        <dbReference type="ARBA" id="ARBA00022490"/>
    </source>
</evidence>
<dbReference type="NCBIfam" id="NF000595">
    <property type="entry name" value="PRK00015.1-3"/>
    <property type="match status" value="1"/>
</dbReference>
<dbReference type="GO" id="GO:0005737">
    <property type="term" value="C:cytoplasm"/>
    <property type="evidence" value="ECO:0007669"/>
    <property type="project" value="UniProtKB-SubCell"/>
</dbReference>
<accession>A0AAW5B520</accession>
<reference evidence="19 20" key="1">
    <citation type="journal article" date="2022" name="Evol. Bioinform. Online">
        <title>Draft Genome Sequence of Oceanobacillus jordanicus Strain GSFE11, a Halotolerant Plant Growth-Promoting Bacterial Endophyte Isolated From the Jordan Valley.</title>
        <authorList>
            <person name="Alhindi T."/>
            <person name="Albdaiwi R."/>
        </authorList>
    </citation>
    <scope>NUCLEOTIDE SEQUENCE [LARGE SCALE GENOMIC DNA]</scope>
    <source>
        <strain evidence="19 20">GSFE11</strain>
    </source>
</reference>
<evidence type="ECO:0000259" key="18">
    <source>
        <dbReference type="PROSITE" id="PS51975"/>
    </source>
</evidence>
<protein>
    <recommendedName>
        <fullName evidence="7 14">Ribonuclease HII</fullName>
        <shortName evidence="14">RNase HII</shortName>
        <ecNumber evidence="6 14">3.1.26.4</ecNumber>
    </recommendedName>
</protein>
<comment type="catalytic activity">
    <reaction evidence="1 14 15 16">
        <text>Endonucleolytic cleavage to 5'-phosphomonoester.</text>
        <dbReference type="EC" id="3.1.26.4"/>
    </reaction>
</comment>
<evidence type="ECO:0000313" key="19">
    <source>
        <dbReference type="EMBL" id="MCG3419113.1"/>
    </source>
</evidence>
<comment type="cofactor">
    <cofactor evidence="14 15">
        <name>Mn(2+)</name>
        <dbReference type="ChEBI" id="CHEBI:29035"/>
    </cofactor>
    <cofactor evidence="14 15">
        <name>Mg(2+)</name>
        <dbReference type="ChEBI" id="CHEBI:18420"/>
    </cofactor>
    <text evidence="14 15">Manganese or magnesium. Binds 1 divalent metal ion per monomer in the absence of substrate. May bind a second metal ion after substrate binding.</text>
</comment>
<proteinExistence type="inferred from homology"/>
<keyword evidence="8 14" id="KW-0963">Cytoplasm</keyword>
<keyword evidence="10 14" id="KW-0479">Metal-binding</keyword>
<feature type="binding site" evidence="14 15">
    <location>
        <position position="77"/>
    </location>
    <ligand>
        <name>a divalent metal cation</name>
        <dbReference type="ChEBI" id="CHEBI:60240"/>
    </ligand>
</feature>
<comment type="similarity">
    <text evidence="5 14 16">Belongs to the RNase HII family.</text>
</comment>
<evidence type="ECO:0000256" key="1">
    <source>
        <dbReference type="ARBA" id="ARBA00000077"/>
    </source>
</evidence>
<evidence type="ECO:0000256" key="15">
    <source>
        <dbReference type="PROSITE-ProRule" id="PRU01319"/>
    </source>
</evidence>
<name>A0AAW5B520_9BACI</name>
<feature type="coiled-coil region" evidence="17">
    <location>
        <begin position="9"/>
        <end position="54"/>
    </location>
</feature>
<comment type="function">
    <text evidence="3 14 16">Endonuclease that specifically degrades the RNA of RNA-DNA hybrids.</text>
</comment>
<dbReference type="InterPro" id="IPR001352">
    <property type="entry name" value="RNase_HII/HIII"/>
</dbReference>
<evidence type="ECO:0000256" key="4">
    <source>
        <dbReference type="ARBA" id="ARBA00004496"/>
    </source>
</evidence>
<organism evidence="19 20">
    <name type="scientific">Oceanobacillus jordanicus</name>
    <dbReference type="NCBI Taxonomy" id="2867266"/>
    <lineage>
        <taxon>Bacteria</taxon>
        <taxon>Bacillati</taxon>
        <taxon>Bacillota</taxon>
        <taxon>Bacilli</taxon>
        <taxon>Bacillales</taxon>
        <taxon>Bacillaceae</taxon>
        <taxon>Oceanobacillus</taxon>
    </lineage>
</organism>
<keyword evidence="12 14" id="KW-0378">Hydrolase</keyword>
<evidence type="ECO:0000313" key="20">
    <source>
        <dbReference type="Proteomes" id="UP001199631"/>
    </source>
</evidence>
<sequence length="257" mass="28656">MQKDSIALLKQLFEEDKLTEQKIAEMRQDERKGVQTLLKRYDVKQDRMNALEQQFLAMSEFELKLRNNGYVNIAGVDEVGRGPLAGPVVAAAVVLPQDFKLLGLNDSKQLSESTREAYYEVIRDNAISYGVGIIHNDVIDRVNIYEATKLAMQEAINQLDPIADFVLVDAVPLKGLSCPSESIIKGDSKSISIAAASILAKVTRDRFMKEIHMSYPAYDFASNMGYGTKHHMETLSNQGATPYHRKSFAPVGNVEVK</sequence>
<dbReference type="PROSITE" id="PS51975">
    <property type="entry name" value="RNASE_H_2"/>
    <property type="match status" value="1"/>
</dbReference>
<dbReference type="SUPFAM" id="SSF53098">
    <property type="entry name" value="Ribonuclease H-like"/>
    <property type="match status" value="1"/>
</dbReference>
<feature type="binding site" evidence="14 15">
    <location>
        <position position="169"/>
    </location>
    <ligand>
        <name>a divalent metal cation</name>
        <dbReference type="ChEBI" id="CHEBI:60240"/>
    </ligand>
</feature>
<comment type="caution">
    <text evidence="19">The sequence shown here is derived from an EMBL/GenBank/DDBJ whole genome shotgun (WGS) entry which is preliminary data.</text>
</comment>
<keyword evidence="9 14" id="KW-0540">Nuclease</keyword>
<dbReference type="InterPro" id="IPR024567">
    <property type="entry name" value="RNase_HII/HIII_dom"/>
</dbReference>
<evidence type="ECO:0000256" key="17">
    <source>
        <dbReference type="SAM" id="Coils"/>
    </source>
</evidence>
<evidence type="ECO:0000256" key="12">
    <source>
        <dbReference type="ARBA" id="ARBA00022801"/>
    </source>
</evidence>
<evidence type="ECO:0000256" key="3">
    <source>
        <dbReference type="ARBA" id="ARBA00004065"/>
    </source>
</evidence>
<dbReference type="GO" id="GO:0043137">
    <property type="term" value="P:DNA replication, removal of RNA primer"/>
    <property type="evidence" value="ECO:0007669"/>
    <property type="project" value="TreeGrafter"/>
</dbReference>
<dbReference type="InterPro" id="IPR022898">
    <property type="entry name" value="RNase_HII"/>
</dbReference>
<evidence type="ECO:0000256" key="16">
    <source>
        <dbReference type="RuleBase" id="RU003515"/>
    </source>
</evidence>
<keyword evidence="20" id="KW-1185">Reference proteome</keyword>
<comment type="cofactor">
    <cofactor evidence="2">
        <name>Mg(2+)</name>
        <dbReference type="ChEBI" id="CHEBI:18420"/>
    </cofactor>
</comment>
<keyword evidence="13 14" id="KW-0464">Manganese</keyword>
<dbReference type="InterPro" id="IPR012337">
    <property type="entry name" value="RNaseH-like_sf"/>
</dbReference>
<evidence type="ECO:0000256" key="13">
    <source>
        <dbReference type="ARBA" id="ARBA00023211"/>
    </source>
</evidence>
<feature type="binding site" evidence="14 15">
    <location>
        <position position="78"/>
    </location>
    <ligand>
        <name>a divalent metal cation</name>
        <dbReference type="ChEBI" id="CHEBI:60240"/>
    </ligand>
</feature>
<dbReference type="GO" id="GO:0030145">
    <property type="term" value="F:manganese ion binding"/>
    <property type="evidence" value="ECO:0007669"/>
    <property type="project" value="UniProtKB-UniRule"/>
</dbReference>
<dbReference type="RefSeq" id="WP_238019285.1">
    <property type="nucleotide sequence ID" value="NZ_JAIFZM010000005.1"/>
</dbReference>
<dbReference type="Pfam" id="PF01351">
    <property type="entry name" value="RNase_HII"/>
    <property type="match status" value="1"/>
</dbReference>
<gene>
    <name evidence="14" type="primary">rnhB</name>
    <name evidence="19" type="ORF">K3T81_08115</name>
</gene>
<evidence type="ECO:0000256" key="6">
    <source>
        <dbReference type="ARBA" id="ARBA00012180"/>
    </source>
</evidence>
<dbReference type="AlphaFoldDB" id="A0AAW5B520"/>
<evidence type="ECO:0000256" key="7">
    <source>
        <dbReference type="ARBA" id="ARBA00019179"/>
    </source>
</evidence>
<dbReference type="GO" id="GO:0004523">
    <property type="term" value="F:RNA-DNA hybrid ribonuclease activity"/>
    <property type="evidence" value="ECO:0007669"/>
    <property type="project" value="UniProtKB-UniRule"/>
</dbReference>
<evidence type="ECO:0000256" key="9">
    <source>
        <dbReference type="ARBA" id="ARBA00022722"/>
    </source>
</evidence>
<dbReference type="PANTHER" id="PTHR10954">
    <property type="entry name" value="RIBONUCLEASE H2 SUBUNIT A"/>
    <property type="match status" value="1"/>
</dbReference>
<dbReference type="FunFam" id="3.30.420.10:FF:000006">
    <property type="entry name" value="Ribonuclease HII"/>
    <property type="match status" value="1"/>
</dbReference>
<dbReference type="Gene3D" id="3.30.420.10">
    <property type="entry name" value="Ribonuclease H-like superfamily/Ribonuclease H"/>
    <property type="match status" value="1"/>
</dbReference>
<dbReference type="GO" id="GO:0006298">
    <property type="term" value="P:mismatch repair"/>
    <property type="evidence" value="ECO:0007669"/>
    <property type="project" value="TreeGrafter"/>
</dbReference>
<dbReference type="EMBL" id="JAIFZM010000005">
    <property type="protein sequence ID" value="MCG3419113.1"/>
    <property type="molecule type" value="Genomic_DNA"/>
</dbReference>
<dbReference type="CDD" id="cd07182">
    <property type="entry name" value="RNase_HII_bacteria_HII_like"/>
    <property type="match status" value="1"/>
</dbReference>
<comment type="subcellular location">
    <subcellularLocation>
        <location evidence="4 14">Cytoplasm</location>
    </subcellularLocation>
</comment>
<dbReference type="PANTHER" id="PTHR10954:SF18">
    <property type="entry name" value="RIBONUCLEASE HII"/>
    <property type="match status" value="1"/>
</dbReference>
<dbReference type="GO" id="GO:0032299">
    <property type="term" value="C:ribonuclease H2 complex"/>
    <property type="evidence" value="ECO:0007669"/>
    <property type="project" value="TreeGrafter"/>
</dbReference>
<dbReference type="InterPro" id="IPR036397">
    <property type="entry name" value="RNaseH_sf"/>
</dbReference>
<evidence type="ECO:0000256" key="10">
    <source>
        <dbReference type="ARBA" id="ARBA00022723"/>
    </source>
</evidence>
<evidence type="ECO:0000256" key="2">
    <source>
        <dbReference type="ARBA" id="ARBA00001946"/>
    </source>
</evidence>
<evidence type="ECO:0000256" key="5">
    <source>
        <dbReference type="ARBA" id="ARBA00007383"/>
    </source>
</evidence>
<evidence type="ECO:0000256" key="11">
    <source>
        <dbReference type="ARBA" id="ARBA00022759"/>
    </source>
</evidence>
<keyword evidence="11 14" id="KW-0255">Endonuclease</keyword>
<dbReference type="GO" id="GO:0003723">
    <property type="term" value="F:RNA binding"/>
    <property type="evidence" value="ECO:0007669"/>
    <property type="project" value="UniProtKB-UniRule"/>
</dbReference>
<evidence type="ECO:0000256" key="14">
    <source>
        <dbReference type="HAMAP-Rule" id="MF_00052"/>
    </source>
</evidence>
<dbReference type="HAMAP" id="MF_00052_B">
    <property type="entry name" value="RNase_HII_B"/>
    <property type="match status" value="1"/>
</dbReference>
<dbReference type="Proteomes" id="UP001199631">
    <property type="component" value="Unassembled WGS sequence"/>
</dbReference>
<dbReference type="EC" id="3.1.26.4" evidence="6 14"/>